<feature type="signal peptide" evidence="1">
    <location>
        <begin position="1"/>
        <end position="27"/>
    </location>
</feature>
<name>A0A0B7C269_9EUPU</name>
<organism evidence="2">
    <name type="scientific">Arion vulgaris</name>
    <dbReference type="NCBI Taxonomy" id="1028688"/>
    <lineage>
        <taxon>Eukaryota</taxon>
        <taxon>Metazoa</taxon>
        <taxon>Spiralia</taxon>
        <taxon>Lophotrochozoa</taxon>
        <taxon>Mollusca</taxon>
        <taxon>Gastropoda</taxon>
        <taxon>Heterobranchia</taxon>
        <taxon>Euthyneura</taxon>
        <taxon>Panpulmonata</taxon>
        <taxon>Eupulmonata</taxon>
        <taxon>Stylommatophora</taxon>
        <taxon>Helicina</taxon>
        <taxon>Arionoidea</taxon>
        <taxon>Arionidae</taxon>
        <taxon>Arion</taxon>
    </lineage>
</organism>
<proteinExistence type="predicted"/>
<evidence type="ECO:0000313" key="2">
    <source>
        <dbReference type="EMBL" id="CEK99549.1"/>
    </source>
</evidence>
<reference evidence="2" key="1">
    <citation type="submission" date="2014-12" db="EMBL/GenBank/DDBJ databases">
        <title>Insight into the proteome of Arion vulgaris.</title>
        <authorList>
            <person name="Aradska J."/>
            <person name="Bulat T."/>
            <person name="Smidak R."/>
            <person name="Sarate P."/>
            <person name="Gangsoo J."/>
            <person name="Sialana F."/>
            <person name="Bilban M."/>
            <person name="Lubec G."/>
        </authorList>
    </citation>
    <scope>NUCLEOTIDE SEQUENCE</scope>
    <source>
        <tissue evidence="2">Skin</tissue>
    </source>
</reference>
<dbReference type="EMBL" id="HACG01052678">
    <property type="protein sequence ID" value="CEK99549.1"/>
    <property type="molecule type" value="Transcribed_RNA"/>
</dbReference>
<accession>A0A0B7C269</accession>
<gene>
    <name evidence="2" type="primary">ORF221531</name>
</gene>
<keyword evidence="1" id="KW-0732">Signal</keyword>
<dbReference type="AlphaFoldDB" id="A0A0B7C269"/>
<evidence type="ECO:0000256" key="1">
    <source>
        <dbReference type="SAM" id="SignalP"/>
    </source>
</evidence>
<feature type="non-terminal residue" evidence="2">
    <location>
        <position position="1"/>
    </location>
</feature>
<protein>
    <submittedName>
        <fullName evidence="2">Uncharacterized protein</fullName>
    </submittedName>
</protein>
<sequence>SHVYSTHSLPLMCTVYTLCLSCVQTHSCNISFQIPSSHHSTYRTHESTEQSRRAQTHTSNAYFVFSSV</sequence>
<feature type="chain" id="PRO_5002128434" evidence="1">
    <location>
        <begin position="28"/>
        <end position="68"/>
    </location>
</feature>